<accession>A0ABR9S3W2</accession>
<gene>
    <name evidence="5" type="ORF">IM787_11715</name>
</gene>
<name>A0ABR9S3W2_9BURK</name>
<dbReference type="PANTHER" id="PTHR47235:SF1">
    <property type="entry name" value="BLR6548 PROTEIN"/>
    <property type="match status" value="1"/>
</dbReference>
<dbReference type="EMBL" id="JADDIV010000003">
    <property type="protein sequence ID" value="MBE7368215.1"/>
    <property type="molecule type" value="Genomic_DNA"/>
</dbReference>
<keyword evidence="2 3" id="KW-0732">Signal</keyword>
<dbReference type="InterPro" id="IPR028082">
    <property type="entry name" value="Peripla_BP_I"/>
</dbReference>
<dbReference type="Gene3D" id="3.40.50.2300">
    <property type="match status" value="2"/>
</dbReference>
<evidence type="ECO:0000256" key="3">
    <source>
        <dbReference type="SAM" id="SignalP"/>
    </source>
</evidence>
<feature type="domain" description="Leucine-binding protein" evidence="4">
    <location>
        <begin position="25"/>
        <end position="353"/>
    </location>
</feature>
<feature type="chain" id="PRO_5046821613" evidence="3">
    <location>
        <begin position="18"/>
        <end position="369"/>
    </location>
</feature>
<comment type="caution">
    <text evidence="5">The sequence shown here is derived from an EMBL/GenBank/DDBJ whole genome shotgun (WGS) entry which is preliminary data.</text>
</comment>
<evidence type="ECO:0000256" key="1">
    <source>
        <dbReference type="ARBA" id="ARBA00010062"/>
    </source>
</evidence>
<evidence type="ECO:0000313" key="6">
    <source>
        <dbReference type="Proteomes" id="UP000806285"/>
    </source>
</evidence>
<dbReference type="SUPFAM" id="SSF53822">
    <property type="entry name" value="Periplasmic binding protein-like I"/>
    <property type="match status" value="1"/>
</dbReference>
<keyword evidence="6" id="KW-1185">Reference proteome</keyword>
<dbReference type="Pfam" id="PF13458">
    <property type="entry name" value="Peripla_BP_6"/>
    <property type="match status" value="1"/>
</dbReference>
<evidence type="ECO:0000256" key="2">
    <source>
        <dbReference type="ARBA" id="ARBA00022729"/>
    </source>
</evidence>
<proteinExistence type="inferred from homology"/>
<dbReference type="PANTHER" id="PTHR47235">
    <property type="entry name" value="BLR6548 PROTEIN"/>
    <property type="match status" value="1"/>
</dbReference>
<dbReference type="CDD" id="cd06326">
    <property type="entry name" value="PBP1_ABC_ligand_binding-like"/>
    <property type="match status" value="1"/>
</dbReference>
<sequence length="369" mass="39200">MKLFLLVSAATALPVLAQKAAPGPILVGQSAGMSGGQAAYSTDVKQGIEAYFAAVNKAGGVNGRPVKLVTLDDQGKKDNVLANTKKLVEGEKVTSLIGYTSGAGVEATLAYLDSQSVPMLSPVTGNMGIRAQFHRNLFHTRAGYDDEMRKVVSHLALTGVSKFAIAYLDDVGPANPQAMHGALELAKLKAVAAVPLNRNATDFNAQVDKLLEAKPEVVLFISNGTPIVKIVQGMRAKGYGGQFATSSFSGLKVIDDLKATGVGLIMSQVLPPPTRVHLKLVKQYQDDLKAFAPDAKPNYTSLEGYVAAKVLVEGYRRAGTDTPERLVAALEEIQRLDLGGYEINFSRKSHDGSRFVDTGVVGRDGGLRF</sequence>
<evidence type="ECO:0000259" key="4">
    <source>
        <dbReference type="Pfam" id="PF13458"/>
    </source>
</evidence>
<organism evidence="5 6">
    <name type="scientific">Ramlibacter pallidus</name>
    <dbReference type="NCBI Taxonomy" id="2780087"/>
    <lineage>
        <taxon>Bacteria</taxon>
        <taxon>Pseudomonadati</taxon>
        <taxon>Pseudomonadota</taxon>
        <taxon>Betaproteobacteria</taxon>
        <taxon>Burkholderiales</taxon>
        <taxon>Comamonadaceae</taxon>
        <taxon>Ramlibacter</taxon>
    </lineage>
</organism>
<dbReference type="RefSeq" id="WP_193676820.1">
    <property type="nucleotide sequence ID" value="NZ_JADDIV010000003.1"/>
</dbReference>
<dbReference type="Proteomes" id="UP000806285">
    <property type="component" value="Unassembled WGS sequence"/>
</dbReference>
<protein>
    <submittedName>
        <fullName evidence="5">ABC transporter substrate-binding protein</fullName>
    </submittedName>
</protein>
<comment type="similarity">
    <text evidence="1">Belongs to the leucine-binding protein family.</text>
</comment>
<reference evidence="5 6" key="1">
    <citation type="submission" date="2020-10" db="EMBL/GenBank/DDBJ databases">
        <title>Ramlibacter sp. HM2 16S ribosomal RNA gene Genome sequencing and assembly.</title>
        <authorList>
            <person name="Kang M."/>
        </authorList>
    </citation>
    <scope>NUCLEOTIDE SEQUENCE [LARGE SCALE GENOMIC DNA]</scope>
    <source>
        <strain evidence="5 6">HM2</strain>
    </source>
</reference>
<feature type="signal peptide" evidence="3">
    <location>
        <begin position="1"/>
        <end position="17"/>
    </location>
</feature>
<dbReference type="InterPro" id="IPR028081">
    <property type="entry name" value="Leu-bd"/>
</dbReference>
<evidence type="ECO:0000313" key="5">
    <source>
        <dbReference type="EMBL" id="MBE7368215.1"/>
    </source>
</evidence>